<dbReference type="STRING" id="232089.SAMN05443544_1904"/>
<reference evidence="3" key="1">
    <citation type="submission" date="2016-11" db="EMBL/GenBank/DDBJ databases">
        <authorList>
            <person name="Varghese N."/>
            <person name="Submissions S."/>
        </authorList>
    </citation>
    <scope>NUCLEOTIDE SEQUENCE [LARGE SCALE GENOMIC DNA]</scope>
    <source>
        <strain evidence="3">DSM 8595</strain>
    </source>
</reference>
<proteinExistence type="predicted"/>
<keyword evidence="3" id="KW-1185">Reference proteome</keyword>
<protein>
    <recommendedName>
        <fullName evidence="4">SRPBCC family protein</fullName>
    </recommendedName>
</protein>
<dbReference type="AlphaFoldDB" id="A0A1N6FBI6"/>
<organism evidence="2 3">
    <name type="scientific">Agromyces cerinus subsp. cerinus</name>
    <dbReference type="NCBI Taxonomy" id="232089"/>
    <lineage>
        <taxon>Bacteria</taxon>
        <taxon>Bacillati</taxon>
        <taxon>Actinomycetota</taxon>
        <taxon>Actinomycetes</taxon>
        <taxon>Micrococcales</taxon>
        <taxon>Microbacteriaceae</taxon>
        <taxon>Agromyces</taxon>
    </lineage>
</organism>
<evidence type="ECO:0000256" key="1">
    <source>
        <dbReference type="SAM" id="MobiDB-lite"/>
    </source>
</evidence>
<gene>
    <name evidence="2" type="ORF">SAMN05443544_1904</name>
</gene>
<evidence type="ECO:0008006" key="4">
    <source>
        <dbReference type="Google" id="ProtNLM"/>
    </source>
</evidence>
<name>A0A1N6FBI6_9MICO</name>
<dbReference type="EMBL" id="FSRJ01000002">
    <property type="protein sequence ID" value="SIN92566.1"/>
    <property type="molecule type" value="Genomic_DNA"/>
</dbReference>
<accession>A0A1N6FBI6</accession>
<evidence type="ECO:0000313" key="2">
    <source>
        <dbReference type="EMBL" id="SIN92566.1"/>
    </source>
</evidence>
<sequence length="183" mass="20081">MRVLLKLTLDCTPDAAWRALRSPAVLREVVAPWLDFESLEPDGLPTTWPDGRHRLRVLAFRRFPAGEERVDLTSPGGLPAGVRMLRDGGGAETGVFSAFDAWDHRMAVSALPDGRTLYRDQLLASAGPLDALAWYPTWAFWQWRGMRLRQLAPTWRFDPPGTADADAAAGEQARRTGAAGGAS</sequence>
<evidence type="ECO:0000313" key="3">
    <source>
        <dbReference type="Proteomes" id="UP000184699"/>
    </source>
</evidence>
<dbReference type="OrthoDB" id="7428016at2"/>
<dbReference type="Proteomes" id="UP000184699">
    <property type="component" value="Unassembled WGS sequence"/>
</dbReference>
<feature type="region of interest" description="Disordered" evidence="1">
    <location>
        <begin position="159"/>
        <end position="183"/>
    </location>
</feature>
<dbReference type="RefSeq" id="WP_074260055.1">
    <property type="nucleotide sequence ID" value="NZ_FSRJ01000002.1"/>
</dbReference>